<dbReference type="AlphaFoldDB" id="A0A841KAA1"/>
<keyword evidence="2" id="KW-1185">Reference proteome</keyword>
<sequence length="184" mass="19713">MTPILLQPPAEEPVALAEARAFVRLDDTAEDGLLAALVTSARLTVEAVSGLALVSQTWRFVLEAWPGAGVLRLPMAPVDSVLSVRGRDMAGAELAVPEGVVSPAATVERDALYFDRLAAPPRAVEVDVRLGFGGADDVPGPLRQAIRLLVAHWFENRGDEPVAHKPPLPPEVVALLAPWRRTRL</sequence>
<dbReference type="CDD" id="cd08054">
    <property type="entry name" value="gp6"/>
    <property type="match status" value="1"/>
</dbReference>
<comment type="caution">
    <text evidence="1">The sequence shown here is derived from an EMBL/GenBank/DDBJ whole genome shotgun (WGS) entry which is preliminary data.</text>
</comment>
<gene>
    <name evidence="1" type="ORF">HNQ73_002002</name>
</gene>
<evidence type="ECO:0000313" key="2">
    <source>
        <dbReference type="Proteomes" id="UP000588017"/>
    </source>
</evidence>
<dbReference type="NCBIfam" id="TIGR02215">
    <property type="entry name" value="phage_chp_gp8"/>
    <property type="match status" value="1"/>
</dbReference>
<protein>
    <submittedName>
        <fullName evidence="1">Putative phiE125 gp8 family phage protein</fullName>
    </submittedName>
</protein>
<dbReference type="RefSeq" id="WP_183334686.1">
    <property type="nucleotide sequence ID" value="NZ_BMHX01000004.1"/>
</dbReference>
<dbReference type="Proteomes" id="UP000588017">
    <property type="component" value="Unassembled WGS sequence"/>
</dbReference>
<evidence type="ECO:0000313" key="1">
    <source>
        <dbReference type="EMBL" id="MBB6168372.1"/>
    </source>
</evidence>
<dbReference type="EMBL" id="JACHEH010000004">
    <property type="protein sequence ID" value="MBB6168372.1"/>
    <property type="molecule type" value="Genomic_DNA"/>
</dbReference>
<dbReference type="Gene3D" id="1.10.3230.30">
    <property type="entry name" value="Phage gp6-like head-tail connector protein"/>
    <property type="match status" value="1"/>
</dbReference>
<accession>A0A841KAA1</accession>
<organism evidence="1 2">
    <name type="scientific">Chelatococcus composti</name>
    <dbReference type="NCBI Taxonomy" id="1743235"/>
    <lineage>
        <taxon>Bacteria</taxon>
        <taxon>Pseudomonadati</taxon>
        <taxon>Pseudomonadota</taxon>
        <taxon>Alphaproteobacteria</taxon>
        <taxon>Hyphomicrobiales</taxon>
        <taxon>Chelatococcaceae</taxon>
        <taxon>Chelatococcus</taxon>
    </lineage>
</organism>
<reference evidence="1 2" key="1">
    <citation type="submission" date="2020-08" db="EMBL/GenBank/DDBJ databases">
        <title>Genomic Encyclopedia of Type Strains, Phase IV (KMG-IV): sequencing the most valuable type-strain genomes for metagenomic binning, comparative biology and taxonomic classification.</title>
        <authorList>
            <person name="Goeker M."/>
        </authorList>
    </citation>
    <scope>NUCLEOTIDE SEQUENCE [LARGE SCALE GENOMIC DNA]</scope>
    <source>
        <strain evidence="1 2">DSM 101465</strain>
    </source>
</reference>
<name>A0A841KAA1_9HYPH</name>
<dbReference type="InterPro" id="IPR011738">
    <property type="entry name" value="Phage_CHP"/>
</dbReference>
<proteinExistence type="predicted"/>